<dbReference type="InterPro" id="IPR058245">
    <property type="entry name" value="NreC/VraR/RcsB-like_REC"/>
</dbReference>
<keyword evidence="3" id="KW-0238">DNA-binding</keyword>
<accession>A0A9D1UK17</accession>
<gene>
    <name evidence="8" type="ORF">H9870_02905</name>
</gene>
<dbReference type="PANTHER" id="PTHR43214:SF24">
    <property type="entry name" value="TRANSCRIPTIONAL REGULATORY PROTEIN NARL-RELATED"/>
    <property type="match status" value="1"/>
</dbReference>
<dbReference type="PROSITE" id="PS50110">
    <property type="entry name" value="RESPONSE_REGULATORY"/>
    <property type="match status" value="1"/>
</dbReference>
<proteinExistence type="predicted"/>
<keyword evidence="4" id="KW-0804">Transcription</keyword>
<dbReference type="PRINTS" id="PR00038">
    <property type="entry name" value="HTHLUXR"/>
</dbReference>
<keyword evidence="1 5" id="KW-0597">Phosphoprotein</keyword>
<sequence>MVRSAFAALIGAQQDMDCVGEAADGVDGVALAAGADIVLMDIRMPRKDGIEATREIKQKCPARVLILTTFREEDLVLRAIEAGADGFLLKDSDPQTLLGAIRSLAAGEGFLDPAVTPLVLRAFNRRPASETSTAPAPTPGFTRREAEILELLRVGKSNRDIAKALVIAETTVKTHVANMLDKTGCRNRVELAVYTGESPED</sequence>
<feature type="domain" description="Response regulatory" evidence="7">
    <location>
        <begin position="1"/>
        <end position="105"/>
    </location>
</feature>
<dbReference type="PANTHER" id="PTHR43214">
    <property type="entry name" value="TWO-COMPONENT RESPONSE REGULATOR"/>
    <property type="match status" value="1"/>
</dbReference>
<dbReference type="Gene3D" id="3.40.50.2300">
    <property type="match status" value="1"/>
</dbReference>
<evidence type="ECO:0000256" key="4">
    <source>
        <dbReference type="ARBA" id="ARBA00023163"/>
    </source>
</evidence>
<feature type="modified residue" description="4-aspartylphosphate" evidence="5">
    <location>
        <position position="41"/>
    </location>
</feature>
<evidence type="ECO:0000313" key="8">
    <source>
        <dbReference type="EMBL" id="HIW90597.1"/>
    </source>
</evidence>
<dbReference type="EMBL" id="DXGC01000027">
    <property type="protein sequence ID" value="HIW90597.1"/>
    <property type="molecule type" value="Genomic_DNA"/>
</dbReference>
<reference evidence="8" key="1">
    <citation type="journal article" date="2021" name="PeerJ">
        <title>Extensive microbial diversity within the chicken gut microbiome revealed by metagenomics and culture.</title>
        <authorList>
            <person name="Gilroy R."/>
            <person name="Ravi A."/>
            <person name="Getino M."/>
            <person name="Pursley I."/>
            <person name="Horton D.L."/>
            <person name="Alikhan N.F."/>
            <person name="Baker D."/>
            <person name="Gharbi K."/>
            <person name="Hall N."/>
            <person name="Watson M."/>
            <person name="Adriaenssens E.M."/>
            <person name="Foster-Nyarko E."/>
            <person name="Jarju S."/>
            <person name="Secka A."/>
            <person name="Antonio M."/>
            <person name="Oren A."/>
            <person name="Chaudhuri R.R."/>
            <person name="La Ragione R."/>
            <person name="Hildebrand F."/>
            <person name="Pallen M.J."/>
        </authorList>
    </citation>
    <scope>NUCLEOTIDE SEQUENCE</scope>
    <source>
        <strain evidence="8">CHK32-1732</strain>
    </source>
</reference>
<dbReference type="PROSITE" id="PS50043">
    <property type="entry name" value="HTH_LUXR_2"/>
    <property type="match status" value="1"/>
</dbReference>
<dbReference type="InterPro" id="IPR001789">
    <property type="entry name" value="Sig_transdc_resp-reg_receiver"/>
</dbReference>
<name>A0A9D1UK17_9CORY</name>
<dbReference type="CDD" id="cd06170">
    <property type="entry name" value="LuxR_C_like"/>
    <property type="match status" value="1"/>
</dbReference>
<dbReference type="InterPro" id="IPR039420">
    <property type="entry name" value="WalR-like"/>
</dbReference>
<dbReference type="PROSITE" id="PS00622">
    <property type="entry name" value="HTH_LUXR_1"/>
    <property type="match status" value="1"/>
</dbReference>
<dbReference type="SUPFAM" id="SSF46894">
    <property type="entry name" value="C-terminal effector domain of the bipartite response regulators"/>
    <property type="match status" value="1"/>
</dbReference>
<dbReference type="GO" id="GO:0000160">
    <property type="term" value="P:phosphorelay signal transduction system"/>
    <property type="evidence" value="ECO:0007669"/>
    <property type="project" value="InterPro"/>
</dbReference>
<dbReference type="SMART" id="SM00448">
    <property type="entry name" value="REC"/>
    <property type="match status" value="1"/>
</dbReference>
<comment type="caution">
    <text evidence="8">The sequence shown here is derived from an EMBL/GenBank/DDBJ whole genome shotgun (WGS) entry which is preliminary data.</text>
</comment>
<protein>
    <submittedName>
        <fullName evidence="8">Response regulator transcription factor</fullName>
    </submittedName>
</protein>
<reference evidence="8" key="2">
    <citation type="submission" date="2021-04" db="EMBL/GenBank/DDBJ databases">
        <authorList>
            <person name="Gilroy R."/>
        </authorList>
    </citation>
    <scope>NUCLEOTIDE SEQUENCE</scope>
    <source>
        <strain evidence="8">CHK32-1732</strain>
    </source>
</reference>
<evidence type="ECO:0000259" key="6">
    <source>
        <dbReference type="PROSITE" id="PS50043"/>
    </source>
</evidence>
<evidence type="ECO:0000256" key="3">
    <source>
        <dbReference type="ARBA" id="ARBA00023125"/>
    </source>
</evidence>
<evidence type="ECO:0000256" key="2">
    <source>
        <dbReference type="ARBA" id="ARBA00023015"/>
    </source>
</evidence>
<dbReference type="SMART" id="SM00421">
    <property type="entry name" value="HTH_LUXR"/>
    <property type="match status" value="1"/>
</dbReference>
<dbReference type="CDD" id="cd17535">
    <property type="entry name" value="REC_NarL-like"/>
    <property type="match status" value="1"/>
</dbReference>
<organism evidence="8 9">
    <name type="scientific">Candidatus Corynebacterium avicola</name>
    <dbReference type="NCBI Taxonomy" id="2838527"/>
    <lineage>
        <taxon>Bacteria</taxon>
        <taxon>Bacillati</taxon>
        <taxon>Actinomycetota</taxon>
        <taxon>Actinomycetes</taxon>
        <taxon>Mycobacteriales</taxon>
        <taxon>Corynebacteriaceae</taxon>
        <taxon>Corynebacterium</taxon>
    </lineage>
</organism>
<evidence type="ECO:0000259" key="7">
    <source>
        <dbReference type="PROSITE" id="PS50110"/>
    </source>
</evidence>
<dbReference type="SUPFAM" id="SSF52172">
    <property type="entry name" value="CheY-like"/>
    <property type="match status" value="1"/>
</dbReference>
<evidence type="ECO:0000256" key="1">
    <source>
        <dbReference type="ARBA" id="ARBA00022553"/>
    </source>
</evidence>
<dbReference type="InterPro" id="IPR000792">
    <property type="entry name" value="Tscrpt_reg_LuxR_C"/>
</dbReference>
<dbReference type="GO" id="GO:0006355">
    <property type="term" value="P:regulation of DNA-templated transcription"/>
    <property type="evidence" value="ECO:0007669"/>
    <property type="project" value="InterPro"/>
</dbReference>
<dbReference type="Proteomes" id="UP000824190">
    <property type="component" value="Unassembled WGS sequence"/>
</dbReference>
<evidence type="ECO:0000256" key="5">
    <source>
        <dbReference type="PROSITE-ProRule" id="PRU00169"/>
    </source>
</evidence>
<evidence type="ECO:0000313" key="9">
    <source>
        <dbReference type="Proteomes" id="UP000824190"/>
    </source>
</evidence>
<feature type="domain" description="HTH luxR-type" evidence="6">
    <location>
        <begin position="134"/>
        <end position="199"/>
    </location>
</feature>
<dbReference type="GO" id="GO:0003677">
    <property type="term" value="F:DNA binding"/>
    <property type="evidence" value="ECO:0007669"/>
    <property type="project" value="UniProtKB-KW"/>
</dbReference>
<dbReference type="AlphaFoldDB" id="A0A9D1UK17"/>
<dbReference type="InterPro" id="IPR016032">
    <property type="entry name" value="Sig_transdc_resp-reg_C-effctor"/>
</dbReference>
<dbReference type="InterPro" id="IPR011006">
    <property type="entry name" value="CheY-like_superfamily"/>
</dbReference>
<dbReference type="Pfam" id="PF00196">
    <property type="entry name" value="GerE"/>
    <property type="match status" value="1"/>
</dbReference>
<dbReference type="Pfam" id="PF00072">
    <property type="entry name" value="Response_reg"/>
    <property type="match status" value="1"/>
</dbReference>
<keyword evidence="2" id="KW-0805">Transcription regulation</keyword>